<protein>
    <submittedName>
        <fullName evidence="1">Uncharacterized protein</fullName>
    </submittedName>
</protein>
<name>A0A3Q9HS25_9FIRM</name>
<proteinExistence type="predicted"/>
<dbReference type="EMBL" id="CP016379">
    <property type="protein sequence ID" value="AZR74044.1"/>
    <property type="molecule type" value="Genomic_DNA"/>
</dbReference>
<keyword evidence="2" id="KW-1185">Reference proteome</keyword>
<evidence type="ECO:0000313" key="1">
    <source>
        <dbReference type="EMBL" id="AZR74044.1"/>
    </source>
</evidence>
<dbReference type="RefSeq" id="WP_127017390.1">
    <property type="nucleotide sequence ID" value="NZ_CP016379.1"/>
</dbReference>
<dbReference type="Proteomes" id="UP000267250">
    <property type="component" value="Chromosome"/>
</dbReference>
<evidence type="ECO:0000313" key="2">
    <source>
        <dbReference type="Proteomes" id="UP000267250"/>
    </source>
</evidence>
<dbReference type="AlphaFoldDB" id="A0A3Q9HS25"/>
<organism evidence="1 2">
    <name type="scientific">Anoxybacter fermentans</name>
    <dbReference type="NCBI Taxonomy" id="1323375"/>
    <lineage>
        <taxon>Bacteria</taxon>
        <taxon>Bacillati</taxon>
        <taxon>Bacillota</taxon>
        <taxon>Clostridia</taxon>
        <taxon>Halanaerobiales</taxon>
        <taxon>Anoxybacter</taxon>
    </lineage>
</organism>
<sequence length="122" mass="14458">MLTLNVDNLNYLSNMINYIEFKRNLTFRKLEQLAPDKIKEIEEEIQPIENQVVSNITVARSVIYNFFIKVLDLAEGHWSEKLFLMLKNEFMKNYLGYYEPIVESFKSYLIYSSSLVDKLKSS</sequence>
<reference evidence="1 2" key="1">
    <citation type="submission" date="2016-07" db="EMBL/GenBank/DDBJ databases">
        <title>Genome and transcriptome analysis of iron-reducing fermentative bacteria Anoxybacter fermentans.</title>
        <authorList>
            <person name="Zeng X."/>
            <person name="Shao Z."/>
        </authorList>
    </citation>
    <scope>NUCLEOTIDE SEQUENCE [LARGE SCALE GENOMIC DNA]</scope>
    <source>
        <strain evidence="1 2">DY22613</strain>
    </source>
</reference>
<accession>A0A3Q9HS25</accession>
<gene>
    <name evidence="1" type="ORF">BBF96_11950</name>
</gene>
<dbReference type="KEGG" id="aft:BBF96_11950"/>